<accession>A0ACC0CVG6</accession>
<proteinExistence type="predicted"/>
<evidence type="ECO:0000313" key="1">
    <source>
        <dbReference type="EMBL" id="KAI6084429.1"/>
    </source>
</evidence>
<reference evidence="1 2" key="1">
    <citation type="journal article" date="2022" name="New Phytol.">
        <title>Ecological generalism drives hyperdiversity of secondary metabolite gene clusters in xylarialean endophytes.</title>
        <authorList>
            <person name="Franco M.E.E."/>
            <person name="Wisecaver J.H."/>
            <person name="Arnold A.E."/>
            <person name="Ju Y.M."/>
            <person name="Slot J.C."/>
            <person name="Ahrendt S."/>
            <person name="Moore L.P."/>
            <person name="Eastman K.E."/>
            <person name="Scott K."/>
            <person name="Konkel Z."/>
            <person name="Mondo S.J."/>
            <person name="Kuo A."/>
            <person name="Hayes R.D."/>
            <person name="Haridas S."/>
            <person name="Andreopoulos B."/>
            <person name="Riley R."/>
            <person name="LaButti K."/>
            <person name="Pangilinan J."/>
            <person name="Lipzen A."/>
            <person name="Amirebrahimi M."/>
            <person name="Yan J."/>
            <person name="Adam C."/>
            <person name="Keymanesh K."/>
            <person name="Ng V."/>
            <person name="Louie K."/>
            <person name="Northen T."/>
            <person name="Drula E."/>
            <person name="Henrissat B."/>
            <person name="Hsieh H.M."/>
            <person name="Youens-Clark K."/>
            <person name="Lutzoni F."/>
            <person name="Miadlikowska J."/>
            <person name="Eastwood D.C."/>
            <person name="Hamelin R.C."/>
            <person name="Grigoriev I.V."/>
            <person name="U'Ren J.M."/>
        </authorList>
    </citation>
    <scope>NUCLEOTIDE SEQUENCE [LARGE SCALE GENOMIC DNA]</scope>
    <source>
        <strain evidence="1 2">ER1909</strain>
    </source>
</reference>
<dbReference type="EMBL" id="MU394337">
    <property type="protein sequence ID" value="KAI6084429.1"/>
    <property type="molecule type" value="Genomic_DNA"/>
</dbReference>
<comment type="caution">
    <text evidence="1">The sequence shown here is derived from an EMBL/GenBank/DDBJ whole genome shotgun (WGS) entry which is preliminary data.</text>
</comment>
<sequence length="303" mass="33064">MLLCKVSAIALNPADWNMFDFSAIEGSVGGNDFAGEVVQVGDGTDTTGRFKIGDRIFGMIFGLNPSDTNWMSYEEASSFGMAIGACRAALYQVLRLPMPDQPTLKPLYVLISGGATATGTVAIQLLKESGLLPIATCSPENSQMLKDLGAIATFDYRSPTCGMEIRNFTNNELTRVFDCVTEAETMRMCYEAIGTRGGSYVALDPVATHVQYTRRDVVADWVMGYSLFGNPVNLQGPCGRPAMAGDRQFAKIWFTIAEDLIREERLKPHPIEIRPGGLTSIADGIEHLRKGQVMARKLVYPLV</sequence>
<organism evidence="1 2">
    <name type="scientific">Hypoxylon rubiginosum</name>
    <dbReference type="NCBI Taxonomy" id="110542"/>
    <lineage>
        <taxon>Eukaryota</taxon>
        <taxon>Fungi</taxon>
        <taxon>Dikarya</taxon>
        <taxon>Ascomycota</taxon>
        <taxon>Pezizomycotina</taxon>
        <taxon>Sordariomycetes</taxon>
        <taxon>Xylariomycetidae</taxon>
        <taxon>Xylariales</taxon>
        <taxon>Hypoxylaceae</taxon>
        <taxon>Hypoxylon</taxon>
    </lineage>
</organism>
<gene>
    <name evidence="1" type="ORF">F4821DRAFT_271153</name>
</gene>
<evidence type="ECO:0000313" key="2">
    <source>
        <dbReference type="Proteomes" id="UP001497680"/>
    </source>
</evidence>
<dbReference type="Proteomes" id="UP001497680">
    <property type="component" value="Unassembled WGS sequence"/>
</dbReference>
<name>A0ACC0CVG6_9PEZI</name>
<keyword evidence="2" id="KW-1185">Reference proteome</keyword>
<protein>
    <submittedName>
        <fullName evidence="1">GroES-like protein</fullName>
    </submittedName>
</protein>